<dbReference type="AlphaFoldDB" id="A0A1M6K825"/>
<dbReference type="Proteomes" id="UP000184386">
    <property type="component" value="Unassembled WGS sequence"/>
</dbReference>
<accession>A0A1M6K825</accession>
<sequence length="414" mass="49159">MNISKKWVYLGFDTEVKGEGMKEYYLTRKEARRFLLKKQGLLGDYRFHGKEGVVSYIEQAGCIQFDPVDVCGKNPELVLQSRIEGFRKEMLYKLLYEERVLIDYFDKNLSIFLTEDFRYFERTRKRMKENVWFQKEVEEIIPEILKKMKESGPVCSKDVKTGDSVSWYWGMNTSLARIALENLYFAGELIIHHKKGSNKYYAPAKEYLGKEYRRKDPLKEDYEHLKWRVLRRISGVGLLWNRPSDAWLGIKDLKAGTRDRIFGELLEKGKIAKLIVEDFNDPLYCLKGDLKYLGSEEEYNTERTELLAPLDNMLWDRKLINKLFDFDYKWEIYTPEDKRKYGYYVLPVLSGDEIIGRGEFVLNRKNKILEVRKLWTEEGRTWDKYQEAIQGAVLRFAEFNEAGEVSYNKDFVQI</sequence>
<evidence type="ECO:0000313" key="1">
    <source>
        <dbReference type="EMBL" id="SHJ55112.1"/>
    </source>
</evidence>
<reference evidence="1 2" key="1">
    <citation type="submission" date="2016-11" db="EMBL/GenBank/DDBJ databases">
        <authorList>
            <person name="Jaros S."/>
            <person name="Januszkiewicz K."/>
            <person name="Wedrychowicz H."/>
        </authorList>
    </citation>
    <scope>NUCLEOTIDE SEQUENCE [LARGE SCALE GENOMIC DNA]</scope>
    <source>
        <strain evidence="1 2">DSM 15929</strain>
    </source>
</reference>
<keyword evidence="2" id="KW-1185">Reference proteome</keyword>
<evidence type="ECO:0000313" key="2">
    <source>
        <dbReference type="Proteomes" id="UP000184386"/>
    </source>
</evidence>
<dbReference type="STRING" id="1121322.SAMN02745136_00356"/>
<dbReference type="PANTHER" id="PTHR30528">
    <property type="entry name" value="CYTOPLASMIC PROTEIN"/>
    <property type="match status" value="1"/>
</dbReference>
<evidence type="ECO:0008006" key="3">
    <source>
        <dbReference type="Google" id="ProtNLM"/>
    </source>
</evidence>
<dbReference type="EMBL" id="FRAC01000006">
    <property type="protein sequence ID" value="SHJ55112.1"/>
    <property type="molecule type" value="Genomic_DNA"/>
</dbReference>
<dbReference type="InterPro" id="IPR009351">
    <property type="entry name" value="AlkZ-like"/>
</dbReference>
<dbReference type="Pfam" id="PF06224">
    <property type="entry name" value="AlkZ-like"/>
    <property type="match status" value="1"/>
</dbReference>
<protein>
    <recommendedName>
        <fullName evidence="3">Winged helix DNA-binding domain-containing protein</fullName>
    </recommendedName>
</protein>
<name>A0A1M6K825_9FIRM</name>
<organism evidence="1 2">
    <name type="scientific">Anaerocolumna jejuensis DSM 15929</name>
    <dbReference type="NCBI Taxonomy" id="1121322"/>
    <lineage>
        <taxon>Bacteria</taxon>
        <taxon>Bacillati</taxon>
        <taxon>Bacillota</taxon>
        <taxon>Clostridia</taxon>
        <taxon>Lachnospirales</taxon>
        <taxon>Lachnospiraceae</taxon>
        <taxon>Anaerocolumna</taxon>
    </lineage>
</organism>
<dbReference type="RefSeq" id="WP_242962329.1">
    <property type="nucleotide sequence ID" value="NZ_FRAC01000006.1"/>
</dbReference>
<gene>
    <name evidence="1" type="ORF">SAMN02745136_00356</name>
</gene>
<proteinExistence type="predicted"/>
<dbReference type="PANTHER" id="PTHR30528:SF0">
    <property type="entry name" value="CYTOPLASMIC PROTEIN"/>
    <property type="match status" value="1"/>
</dbReference>